<dbReference type="Pfam" id="PF07876">
    <property type="entry name" value="Dabb"/>
    <property type="match status" value="1"/>
</dbReference>
<accession>A0A512BKC2</accession>
<proteinExistence type="predicted"/>
<evidence type="ECO:0000259" key="2">
    <source>
        <dbReference type="PROSITE" id="PS51502"/>
    </source>
</evidence>
<dbReference type="PROSITE" id="PS51502">
    <property type="entry name" value="S_R_A_B_BARREL"/>
    <property type="match status" value="1"/>
</dbReference>
<dbReference type="PANTHER" id="PTHR33178:SF10">
    <property type="entry name" value="STRESS-RESPONSE A_B BARREL DOMAIN-CONTAINING PROTEIN"/>
    <property type="match status" value="1"/>
</dbReference>
<dbReference type="OrthoDB" id="958757at2"/>
<dbReference type="Proteomes" id="UP000321513">
    <property type="component" value="Unassembled WGS sequence"/>
</dbReference>
<dbReference type="InterPro" id="IPR011008">
    <property type="entry name" value="Dimeric_a/b-barrel"/>
</dbReference>
<dbReference type="InterPro" id="IPR013097">
    <property type="entry name" value="Dabb"/>
</dbReference>
<evidence type="ECO:0000256" key="1">
    <source>
        <dbReference type="ARBA" id="ARBA00011738"/>
    </source>
</evidence>
<comment type="subunit">
    <text evidence="1">Homodimer.</text>
</comment>
<dbReference type="PANTHER" id="PTHR33178">
    <property type="match status" value="1"/>
</dbReference>
<protein>
    <recommendedName>
        <fullName evidence="2">Stress-response A/B barrel domain-containing protein</fullName>
    </recommendedName>
</protein>
<dbReference type="RefSeq" id="WP_147206394.1">
    <property type="nucleotide sequence ID" value="NZ_BJYT01000052.1"/>
</dbReference>
<name>A0A512BKC2_9BACT</name>
<dbReference type="SUPFAM" id="SSF54909">
    <property type="entry name" value="Dimeric alpha+beta barrel"/>
    <property type="match status" value="1"/>
</dbReference>
<gene>
    <name evidence="3" type="ORF">SAE01_47730</name>
</gene>
<dbReference type="SMART" id="SM00886">
    <property type="entry name" value="Dabb"/>
    <property type="match status" value="1"/>
</dbReference>
<organism evidence="3 4">
    <name type="scientific">Segetibacter aerophilus</name>
    <dbReference type="NCBI Taxonomy" id="670293"/>
    <lineage>
        <taxon>Bacteria</taxon>
        <taxon>Pseudomonadati</taxon>
        <taxon>Bacteroidota</taxon>
        <taxon>Chitinophagia</taxon>
        <taxon>Chitinophagales</taxon>
        <taxon>Chitinophagaceae</taxon>
        <taxon>Segetibacter</taxon>
    </lineage>
</organism>
<keyword evidence="4" id="KW-1185">Reference proteome</keyword>
<dbReference type="EMBL" id="BJYT01000052">
    <property type="protein sequence ID" value="GEO12277.1"/>
    <property type="molecule type" value="Genomic_DNA"/>
</dbReference>
<feature type="domain" description="Stress-response A/B barrel" evidence="2">
    <location>
        <begin position="37"/>
        <end position="132"/>
    </location>
</feature>
<sequence length="136" mass="15530">MKIIISIGVVILLLSAFDGKAFTSRGSYFGLTGDSIIQRIVCFKFKAGTTTASIEQHMRGFANLKDSIPYILSYRVGFTVKGDLTEKPEYDVMHYCTYKNEEEIKLYSTHPVHQRFIQQNKSIWEKVLVINSKAVR</sequence>
<evidence type="ECO:0000313" key="3">
    <source>
        <dbReference type="EMBL" id="GEO12277.1"/>
    </source>
</evidence>
<dbReference type="AlphaFoldDB" id="A0A512BKC2"/>
<dbReference type="Gene3D" id="3.30.70.100">
    <property type="match status" value="1"/>
</dbReference>
<comment type="caution">
    <text evidence="3">The sequence shown here is derived from an EMBL/GenBank/DDBJ whole genome shotgun (WGS) entry which is preliminary data.</text>
</comment>
<evidence type="ECO:0000313" key="4">
    <source>
        <dbReference type="Proteomes" id="UP000321513"/>
    </source>
</evidence>
<dbReference type="InterPro" id="IPR044662">
    <property type="entry name" value="HS1/DABB1-like"/>
</dbReference>
<reference evidence="3 4" key="1">
    <citation type="submission" date="2019-07" db="EMBL/GenBank/DDBJ databases">
        <title>Whole genome shotgun sequence of Segetibacter aerophilus NBRC 106135.</title>
        <authorList>
            <person name="Hosoyama A."/>
            <person name="Uohara A."/>
            <person name="Ohji S."/>
            <person name="Ichikawa N."/>
        </authorList>
    </citation>
    <scope>NUCLEOTIDE SEQUENCE [LARGE SCALE GENOMIC DNA]</scope>
    <source>
        <strain evidence="3 4">NBRC 106135</strain>
    </source>
</reference>